<protein>
    <submittedName>
        <fullName evidence="2">Uncharacterized protein</fullName>
    </submittedName>
</protein>
<keyword evidence="3" id="KW-1185">Reference proteome</keyword>
<evidence type="ECO:0000256" key="1">
    <source>
        <dbReference type="SAM" id="MobiDB-lite"/>
    </source>
</evidence>
<feature type="region of interest" description="Disordered" evidence="1">
    <location>
        <begin position="310"/>
        <end position="505"/>
    </location>
</feature>
<reference evidence="2 3" key="1">
    <citation type="journal article" date="2015" name="Genome Biol. Evol.">
        <title>Comparative Genomics of a Bacterivorous Green Alga Reveals Evolutionary Causalities and Consequences of Phago-Mixotrophic Mode of Nutrition.</title>
        <authorList>
            <person name="Burns J.A."/>
            <person name="Paasch A."/>
            <person name="Narechania A."/>
            <person name="Kim E."/>
        </authorList>
    </citation>
    <scope>NUCLEOTIDE SEQUENCE [LARGE SCALE GENOMIC DNA]</scope>
    <source>
        <strain evidence="2 3">PLY_AMNH</strain>
    </source>
</reference>
<comment type="caution">
    <text evidence="2">The sequence shown here is derived from an EMBL/GenBank/DDBJ whole genome shotgun (WGS) entry which is preliminary data.</text>
</comment>
<sequence length="704" mass="76738">MPARDERPLLAAYAVLASGRRLGKLESVFGKDATKAGKWLITLEEYIDWIKGWTIKKFDKDVYVQGSQLDFKEWLHPHVNHGFTGHCGIERVVHFLHFEKDINQCVRMKYKNGVQLKRFLPVGVENDSTKGLILMKSYPDLTTSPPLAKVTPLDDEKDTKQAFLRIRDNLDNRITEEQHNTILIYFPLPKSLEDYATWSGPPPDVQPPLDLRLLQSRAWHNAPAEPALVLPVEEAQVETLADGIGVRVKDLPVQVDMILAKVIHKAKFVEDINYWYNMREVKAVLLHLGLSTEGRALELATRLLEHTAEERKAARARSSGRAPADAGGRGGAPASGGVAADVSRKGAGKGSVESGRVADAGVLEGAPASGGVATDVSHKGAGKGRAGSGRGSAKGSGRGGSAQATRGGSKGGRGASAKRPPSQTVSPVEKPPPKTHRREQADVSKRARDPATGGSPTMSPPQTKPRGLSGAGSRPQRRLFSGKRVQLTPTTSTAADPGTNSPQPQELNALVADLEKSLAAKAEDTDSDADESLATRRRRLQATESNTSSDEDIPLAHRFMPKDYTFDMLDPGSFAVTAAGEENASDECSFRFKLSRRKLSPPLHMVEVLEVDKTKQLVNWQFWLPVKQHLVKSTQRTCRTFKSVDTLFEANAFRRGNAKLQAWHPFTANDILTCWDKGAMAPTGAIPSGDEKQELLKVARENAE</sequence>
<gene>
    <name evidence="2" type="ORF">CYMTET_55274</name>
</gene>
<dbReference type="Proteomes" id="UP001190700">
    <property type="component" value="Unassembled WGS sequence"/>
</dbReference>
<feature type="compositionally biased region" description="Basic and acidic residues" evidence="1">
    <location>
        <begin position="438"/>
        <end position="449"/>
    </location>
</feature>
<organism evidence="2 3">
    <name type="scientific">Cymbomonas tetramitiformis</name>
    <dbReference type="NCBI Taxonomy" id="36881"/>
    <lineage>
        <taxon>Eukaryota</taxon>
        <taxon>Viridiplantae</taxon>
        <taxon>Chlorophyta</taxon>
        <taxon>Pyramimonadophyceae</taxon>
        <taxon>Pyramimonadales</taxon>
        <taxon>Pyramimonadaceae</taxon>
        <taxon>Cymbomonas</taxon>
    </lineage>
</organism>
<name>A0AAE0BDL9_9CHLO</name>
<feature type="compositionally biased region" description="Gly residues" evidence="1">
    <location>
        <begin position="383"/>
        <end position="400"/>
    </location>
</feature>
<feature type="compositionally biased region" description="Low complexity" evidence="1">
    <location>
        <begin position="316"/>
        <end position="326"/>
    </location>
</feature>
<feature type="compositionally biased region" description="Polar residues" evidence="1">
    <location>
        <begin position="487"/>
        <end position="505"/>
    </location>
</feature>
<evidence type="ECO:0000313" key="2">
    <source>
        <dbReference type="EMBL" id="KAK3234467.1"/>
    </source>
</evidence>
<dbReference type="EMBL" id="LGRX02035488">
    <property type="protein sequence ID" value="KAK3234467.1"/>
    <property type="molecule type" value="Genomic_DNA"/>
</dbReference>
<dbReference type="AlphaFoldDB" id="A0AAE0BDL9"/>
<evidence type="ECO:0000313" key="3">
    <source>
        <dbReference type="Proteomes" id="UP001190700"/>
    </source>
</evidence>
<proteinExistence type="predicted"/>
<accession>A0AAE0BDL9</accession>